<keyword evidence="2" id="KW-1185">Reference proteome</keyword>
<name>A0ABW8VEM6_9PROT</name>
<comment type="caution">
    <text evidence="1">The sequence shown here is derived from an EMBL/GenBank/DDBJ whole genome shotgun (WGS) entry which is preliminary data.</text>
</comment>
<dbReference type="EMBL" id="JBJLSN010000055">
    <property type="protein sequence ID" value="MFL7904708.1"/>
    <property type="molecule type" value="Genomic_DNA"/>
</dbReference>
<sequence>MTVDSTSAGERVAIPTLPPGAPTLARHLHWALHHIASIGLNEQVFNSFQAALDALNAIPNVPLARLDIDGVPYWRDEEGAMLPERLIKPGKLVEDLFVRTVAAGALATHGTLGRLKAMSFSEAAALIDTLASQYGVKVGGKVGNVSFFSYDRAWKVQISVQERLAVNANIEAAKAALNEWLAEAEASDEVRALVNAAFGLGDQDGVRVAELVRLKKLPIDHPKWKAAMAAIDDALETAGKAQYLRVYERRPDGKYVQIALDLASV</sequence>
<dbReference type="RefSeq" id="WP_407825459.1">
    <property type="nucleotide sequence ID" value="NZ_JBJLSN010000055.1"/>
</dbReference>
<evidence type="ECO:0000313" key="2">
    <source>
        <dbReference type="Proteomes" id="UP001628281"/>
    </source>
</evidence>
<gene>
    <name evidence="1" type="ORF">ACJ41P_26510</name>
</gene>
<accession>A0ABW8VEM6</accession>
<dbReference type="InterPro" id="IPR021505">
    <property type="entry name" value="Phage_B3_Orf6"/>
</dbReference>
<dbReference type="Proteomes" id="UP001628281">
    <property type="component" value="Unassembled WGS sequence"/>
</dbReference>
<organism evidence="1 2">
    <name type="scientific">Azospirillum argentinense</name>
    <dbReference type="NCBI Taxonomy" id="2970906"/>
    <lineage>
        <taxon>Bacteria</taxon>
        <taxon>Pseudomonadati</taxon>
        <taxon>Pseudomonadota</taxon>
        <taxon>Alphaproteobacteria</taxon>
        <taxon>Rhodospirillales</taxon>
        <taxon>Azospirillaceae</taxon>
        <taxon>Azospirillum</taxon>
    </lineage>
</organism>
<evidence type="ECO:0000313" key="1">
    <source>
        <dbReference type="EMBL" id="MFL7904708.1"/>
    </source>
</evidence>
<protein>
    <submittedName>
        <fullName evidence="1">DUF3164 family protein</fullName>
    </submittedName>
</protein>
<reference evidence="1 2" key="1">
    <citation type="submission" date="2024-11" db="EMBL/GenBank/DDBJ databases">
        <title>Draft genome sequences of two bacteria associated to sugarcane roots in Colombia.</title>
        <authorList>
            <person name="Pardo-Diaz S."/>
            <person name="Masmela-Mendoza J."/>
            <person name="Delgadillo-Duran P."/>
            <person name="Bautista E.J."/>
            <person name="Rojas-Tapias D.F."/>
        </authorList>
    </citation>
    <scope>NUCLEOTIDE SEQUENCE [LARGE SCALE GENOMIC DNA]</scope>
    <source>
        <strain evidence="1 2">Ap18</strain>
    </source>
</reference>
<proteinExistence type="predicted"/>
<dbReference type="Pfam" id="PF11363">
    <property type="entry name" value="DUF3164"/>
    <property type="match status" value="1"/>
</dbReference>